<evidence type="ECO:0000256" key="2">
    <source>
        <dbReference type="ARBA" id="ARBA00022679"/>
    </source>
</evidence>
<reference evidence="5 6" key="1">
    <citation type="submission" date="2015-02" db="EMBL/GenBank/DDBJ databases">
        <title>Draft genome sequences of ten Microbacterium spp. with emphasis on heavy metal contaminated environments.</title>
        <authorList>
            <person name="Corretto E."/>
        </authorList>
    </citation>
    <scope>NUCLEOTIDE SEQUENCE [LARGE SCALE GENOMIC DNA]</scope>
    <source>
        <strain evidence="5 6">ARN176</strain>
    </source>
</reference>
<dbReference type="SUPFAM" id="SSF53335">
    <property type="entry name" value="S-adenosyl-L-methionine-dependent methyltransferases"/>
    <property type="match status" value="1"/>
</dbReference>
<organism evidence="5 6">
    <name type="scientific">Microbacterium azadirachtae</name>
    <dbReference type="NCBI Taxonomy" id="582680"/>
    <lineage>
        <taxon>Bacteria</taxon>
        <taxon>Bacillati</taxon>
        <taxon>Actinomycetota</taxon>
        <taxon>Actinomycetes</taxon>
        <taxon>Micrococcales</taxon>
        <taxon>Microbacteriaceae</taxon>
        <taxon>Microbacterium</taxon>
    </lineage>
</organism>
<dbReference type="STRING" id="582680.RS86_02363"/>
<keyword evidence="1 5" id="KW-0489">Methyltransferase</keyword>
<dbReference type="EMBL" id="JYIX01000036">
    <property type="protein sequence ID" value="KJL32584.1"/>
    <property type="molecule type" value="Genomic_DNA"/>
</dbReference>
<gene>
    <name evidence="5" type="primary">ubiG_2</name>
    <name evidence="5" type="ORF">RS86_02363</name>
</gene>
<dbReference type="InterPro" id="IPR013216">
    <property type="entry name" value="Methyltransf_11"/>
</dbReference>
<dbReference type="AlphaFoldDB" id="A0A0F0LIT8"/>
<dbReference type="PANTHER" id="PTHR43464:SF19">
    <property type="entry name" value="UBIQUINONE BIOSYNTHESIS O-METHYLTRANSFERASE, MITOCHONDRIAL"/>
    <property type="match status" value="1"/>
</dbReference>
<dbReference type="GO" id="GO:0032259">
    <property type="term" value="P:methylation"/>
    <property type="evidence" value="ECO:0007669"/>
    <property type="project" value="UniProtKB-KW"/>
</dbReference>
<evidence type="ECO:0000259" key="4">
    <source>
        <dbReference type="Pfam" id="PF08241"/>
    </source>
</evidence>
<dbReference type="GO" id="GO:0102208">
    <property type="term" value="F:2-polyprenyl-6-hydroxyphenol methylase activity"/>
    <property type="evidence" value="ECO:0007669"/>
    <property type="project" value="UniProtKB-EC"/>
</dbReference>
<dbReference type="Pfam" id="PF08241">
    <property type="entry name" value="Methyltransf_11"/>
    <property type="match status" value="1"/>
</dbReference>
<keyword evidence="3" id="KW-0949">S-adenosyl-L-methionine</keyword>
<name>A0A0F0LIT8_9MICO</name>
<dbReference type="PANTHER" id="PTHR43464">
    <property type="entry name" value="METHYLTRANSFERASE"/>
    <property type="match status" value="1"/>
</dbReference>
<keyword evidence="2 5" id="KW-0808">Transferase</keyword>
<keyword evidence="5" id="KW-0830">Ubiquinone</keyword>
<dbReference type="RefSeq" id="WP_045272450.1">
    <property type="nucleotide sequence ID" value="NZ_JYIX01000036.1"/>
</dbReference>
<dbReference type="Proteomes" id="UP000033740">
    <property type="component" value="Unassembled WGS sequence"/>
</dbReference>
<dbReference type="PATRIC" id="fig|582680.6.peg.2428"/>
<dbReference type="Gene3D" id="3.40.50.150">
    <property type="entry name" value="Vaccinia Virus protein VP39"/>
    <property type="match status" value="1"/>
</dbReference>
<evidence type="ECO:0000313" key="5">
    <source>
        <dbReference type="EMBL" id="KJL32584.1"/>
    </source>
</evidence>
<proteinExistence type="predicted"/>
<accession>A0A0F0LIT8</accession>
<protein>
    <submittedName>
        <fullName evidence="5">Ubiquinone biosynthesis O-methyltransferase</fullName>
        <ecNumber evidence="5">2.1.1.222</ecNumber>
    </submittedName>
</protein>
<dbReference type="InterPro" id="IPR029063">
    <property type="entry name" value="SAM-dependent_MTases_sf"/>
</dbReference>
<dbReference type="CDD" id="cd02440">
    <property type="entry name" value="AdoMet_MTases"/>
    <property type="match status" value="1"/>
</dbReference>
<dbReference type="NCBIfam" id="NF004851">
    <property type="entry name" value="PRK06202.1"/>
    <property type="match status" value="1"/>
</dbReference>
<dbReference type="EC" id="2.1.1.222" evidence="5"/>
<evidence type="ECO:0000256" key="1">
    <source>
        <dbReference type="ARBA" id="ARBA00022603"/>
    </source>
</evidence>
<evidence type="ECO:0000313" key="6">
    <source>
        <dbReference type="Proteomes" id="UP000033740"/>
    </source>
</evidence>
<sequence length="240" mass="25632">MGADLSARAVDVRELMDDPAADPQTLERTYRRFGAVNAVVSRPGALYRGDIRPRARAGLVRILDVGAGGGDLCRALAARLGRDGLPAEIIALDADERATAWAAAHDGRAGVIYRCALVADLVRAGEVYDIVLSNHMLHHLGAAELQDMLADTARLAGPSGLVVHRDIARSRTAYALFAMGTWPFAGNLLAGSFIRADGLTSIRRSYTAAELAAVAPAGWTVRRGLPSRLELRREPGDERS</sequence>
<comment type="caution">
    <text evidence="5">The sequence shown here is derived from an EMBL/GenBank/DDBJ whole genome shotgun (WGS) entry which is preliminary data.</text>
</comment>
<evidence type="ECO:0000256" key="3">
    <source>
        <dbReference type="ARBA" id="ARBA00022691"/>
    </source>
</evidence>
<feature type="domain" description="Methyltransferase type 11" evidence="4">
    <location>
        <begin position="63"/>
        <end position="163"/>
    </location>
</feature>
<dbReference type="GO" id="GO:0008757">
    <property type="term" value="F:S-adenosylmethionine-dependent methyltransferase activity"/>
    <property type="evidence" value="ECO:0007669"/>
    <property type="project" value="InterPro"/>
</dbReference>
<keyword evidence="6" id="KW-1185">Reference proteome</keyword>